<dbReference type="RefSeq" id="WP_116392036.1">
    <property type="nucleotide sequence ID" value="NZ_CAXQPM010000011.1"/>
</dbReference>
<dbReference type="EMBL" id="QUQO01000001">
    <property type="protein sequence ID" value="RFB05404.1"/>
    <property type="molecule type" value="Genomic_DNA"/>
</dbReference>
<feature type="domain" description="Thioredoxin" evidence="6">
    <location>
        <begin position="36"/>
        <end position="199"/>
    </location>
</feature>
<keyword evidence="3" id="KW-0479">Metal-binding</keyword>
<name>A0A371RIZ9_9PROT</name>
<feature type="disulfide bond" description="Redox-active" evidence="4">
    <location>
        <begin position="74"/>
        <end position="78"/>
    </location>
</feature>
<gene>
    <name evidence="7" type="ORF">DX908_09135</name>
</gene>
<reference evidence="7 8" key="1">
    <citation type="submission" date="2018-08" db="EMBL/GenBank/DDBJ databases">
        <title>Parvularcula sp. SM1705, isolated from surface water of the South Sea China.</title>
        <authorList>
            <person name="Sun L."/>
        </authorList>
    </citation>
    <scope>NUCLEOTIDE SEQUENCE [LARGE SCALE GENOMIC DNA]</scope>
    <source>
        <strain evidence="7 8">SM1705</strain>
    </source>
</reference>
<dbReference type="PANTHER" id="PTHR12151">
    <property type="entry name" value="ELECTRON TRANSPORT PROTIN SCO1/SENC FAMILY MEMBER"/>
    <property type="match status" value="1"/>
</dbReference>
<keyword evidence="2 3" id="KW-0186">Copper</keyword>
<evidence type="ECO:0000313" key="8">
    <source>
        <dbReference type="Proteomes" id="UP000264589"/>
    </source>
</evidence>
<proteinExistence type="inferred from homology"/>
<dbReference type="Gene3D" id="3.40.30.10">
    <property type="entry name" value="Glutaredoxin"/>
    <property type="match status" value="1"/>
</dbReference>
<dbReference type="InterPro" id="IPR003782">
    <property type="entry name" value="SCO1/SenC"/>
</dbReference>
<dbReference type="OrthoDB" id="9790194at2"/>
<keyword evidence="5" id="KW-0732">Signal</keyword>
<dbReference type="AlphaFoldDB" id="A0A371RIZ9"/>
<dbReference type="PROSITE" id="PS51257">
    <property type="entry name" value="PROKAR_LIPOPROTEIN"/>
    <property type="match status" value="1"/>
</dbReference>
<keyword evidence="8" id="KW-1185">Reference proteome</keyword>
<evidence type="ECO:0000256" key="5">
    <source>
        <dbReference type="SAM" id="SignalP"/>
    </source>
</evidence>
<feature type="binding site" evidence="3">
    <location>
        <position position="164"/>
    </location>
    <ligand>
        <name>Cu cation</name>
        <dbReference type="ChEBI" id="CHEBI:23378"/>
    </ligand>
</feature>
<dbReference type="GO" id="GO:0046872">
    <property type="term" value="F:metal ion binding"/>
    <property type="evidence" value="ECO:0007669"/>
    <property type="project" value="UniProtKB-KW"/>
</dbReference>
<dbReference type="Proteomes" id="UP000264589">
    <property type="component" value="Unassembled WGS sequence"/>
</dbReference>
<dbReference type="Pfam" id="PF02630">
    <property type="entry name" value="SCO1-SenC"/>
    <property type="match status" value="1"/>
</dbReference>
<evidence type="ECO:0000256" key="3">
    <source>
        <dbReference type="PIRSR" id="PIRSR603782-1"/>
    </source>
</evidence>
<evidence type="ECO:0000313" key="7">
    <source>
        <dbReference type="EMBL" id="RFB05404.1"/>
    </source>
</evidence>
<organism evidence="7 8">
    <name type="scientific">Parvularcula marina</name>
    <dbReference type="NCBI Taxonomy" id="2292771"/>
    <lineage>
        <taxon>Bacteria</taxon>
        <taxon>Pseudomonadati</taxon>
        <taxon>Pseudomonadota</taxon>
        <taxon>Alphaproteobacteria</taxon>
        <taxon>Parvularculales</taxon>
        <taxon>Parvularculaceae</taxon>
        <taxon>Parvularcula</taxon>
    </lineage>
</organism>
<feature type="binding site" evidence="3">
    <location>
        <position position="78"/>
    </location>
    <ligand>
        <name>Cu cation</name>
        <dbReference type="ChEBI" id="CHEBI:23378"/>
    </ligand>
</feature>
<feature type="binding site" evidence="3">
    <location>
        <position position="74"/>
    </location>
    <ligand>
        <name>Cu cation</name>
        <dbReference type="ChEBI" id="CHEBI:23378"/>
    </ligand>
</feature>
<protein>
    <submittedName>
        <fullName evidence="7">SCO family protein</fullName>
    </submittedName>
</protein>
<evidence type="ECO:0000256" key="2">
    <source>
        <dbReference type="ARBA" id="ARBA00023008"/>
    </source>
</evidence>
<dbReference type="InterPro" id="IPR036249">
    <property type="entry name" value="Thioredoxin-like_sf"/>
</dbReference>
<comment type="caution">
    <text evidence="7">The sequence shown here is derived from an EMBL/GenBank/DDBJ whole genome shotgun (WGS) entry which is preliminary data.</text>
</comment>
<dbReference type="FunFam" id="3.40.30.10:FF:000013">
    <property type="entry name" value="Blast:Protein SCO1 homolog, mitochondrial"/>
    <property type="match status" value="1"/>
</dbReference>
<keyword evidence="4" id="KW-1015">Disulfide bond</keyword>
<feature type="signal peptide" evidence="5">
    <location>
        <begin position="1"/>
        <end position="21"/>
    </location>
</feature>
<accession>A0A371RIZ9</accession>
<evidence type="ECO:0000259" key="6">
    <source>
        <dbReference type="PROSITE" id="PS51352"/>
    </source>
</evidence>
<dbReference type="PROSITE" id="PS51352">
    <property type="entry name" value="THIOREDOXIN_2"/>
    <property type="match status" value="1"/>
</dbReference>
<dbReference type="CDD" id="cd02968">
    <property type="entry name" value="SCO"/>
    <property type="match status" value="1"/>
</dbReference>
<dbReference type="PANTHER" id="PTHR12151:SF25">
    <property type="entry name" value="LINALOOL DEHYDRATASE_ISOMERASE DOMAIN-CONTAINING PROTEIN"/>
    <property type="match status" value="1"/>
</dbReference>
<sequence length="199" mass="21886">MTLRHSILLLMAAPFMLSACGGESSQTDIPRAGEIRLNSRFDADFDLIAQTGETVTDEDFEGKPMFIYFGFTTCPEVCPTALGKMTATLDALGEKDAAKVQPLFITVDPERDTAERLRAHLDYDPRLLGLTGTLEQIEAAKKALNVYAKKVPMPDSALEYTMDHQRLFFITGPDGTAEIAISDAAPTEQLAQLLEERLK</sequence>
<feature type="chain" id="PRO_5016885792" evidence="5">
    <location>
        <begin position="22"/>
        <end position="199"/>
    </location>
</feature>
<dbReference type="InParanoid" id="A0A371RIZ9"/>
<comment type="similarity">
    <text evidence="1">Belongs to the SCO1/2 family.</text>
</comment>
<dbReference type="InterPro" id="IPR013766">
    <property type="entry name" value="Thioredoxin_domain"/>
</dbReference>
<dbReference type="SUPFAM" id="SSF52833">
    <property type="entry name" value="Thioredoxin-like"/>
    <property type="match status" value="1"/>
</dbReference>
<evidence type="ECO:0000256" key="1">
    <source>
        <dbReference type="ARBA" id="ARBA00010996"/>
    </source>
</evidence>
<evidence type="ECO:0000256" key="4">
    <source>
        <dbReference type="PIRSR" id="PIRSR603782-2"/>
    </source>
</evidence>